<feature type="chain" id="PRO_5002219567" evidence="1">
    <location>
        <begin position="29"/>
        <end position="107"/>
    </location>
</feature>
<name>A0A0C9S3M6_AMBAM</name>
<evidence type="ECO:0000256" key="1">
    <source>
        <dbReference type="SAM" id="SignalP"/>
    </source>
</evidence>
<keyword evidence="1" id="KW-0732">Signal</keyword>
<accession>A0A0C9S3M6</accession>
<dbReference type="AlphaFoldDB" id="A0A0C9S3M6"/>
<protein>
    <submittedName>
        <fullName evidence="2">Putative secreted protein</fullName>
    </submittedName>
</protein>
<feature type="signal peptide" evidence="1">
    <location>
        <begin position="1"/>
        <end position="28"/>
    </location>
</feature>
<organism evidence="2">
    <name type="scientific">Amblyomma americanum</name>
    <name type="common">Lone star tick</name>
    <dbReference type="NCBI Taxonomy" id="6943"/>
    <lineage>
        <taxon>Eukaryota</taxon>
        <taxon>Metazoa</taxon>
        <taxon>Ecdysozoa</taxon>
        <taxon>Arthropoda</taxon>
        <taxon>Chelicerata</taxon>
        <taxon>Arachnida</taxon>
        <taxon>Acari</taxon>
        <taxon>Parasitiformes</taxon>
        <taxon>Ixodida</taxon>
        <taxon>Ixodoidea</taxon>
        <taxon>Ixodidae</taxon>
        <taxon>Amblyomminae</taxon>
        <taxon>Amblyomma</taxon>
    </lineage>
</organism>
<sequence>MNNREYMHNAVVILPLIILGSFLMSARAARGIPQLATGPQKWVLHRYSLNSLLPSCLMNWLAYRDIFFFNVAQYQVGEVSIGTTKSRYGLVGLHDEQSVNLFSSFKS</sequence>
<dbReference type="EMBL" id="GBZX01000966">
    <property type="protein sequence ID" value="JAG91774.1"/>
    <property type="molecule type" value="mRNA"/>
</dbReference>
<proteinExistence type="evidence at transcript level"/>
<evidence type="ECO:0000313" key="2">
    <source>
        <dbReference type="EMBL" id="JAG91774.1"/>
    </source>
</evidence>
<reference evidence="2" key="1">
    <citation type="journal article" date="2015" name="PLoS ONE">
        <title>An Insight into the Sialome of the Lone Star Tick, Amblyomma americanum, with a Glimpse on Its Time Dependent Gene Expression.</title>
        <authorList>
            <person name="Karim S."/>
            <person name="Ribeiro J.M."/>
        </authorList>
    </citation>
    <scope>NUCLEOTIDE SEQUENCE</scope>
    <source>
        <tissue evidence="2">Salivary gland</tissue>
    </source>
</reference>